<protein>
    <recommendedName>
        <fullName evidence="6">DUF3558 domain-containing protein</fullName>
    </recommendedName>
</protein>
<dbReference type="Proteomes" id="UP001500220">
    <property type="component" value="Unassembled WGS sequence"/>
</dbReference>
<dbReference type="AlphaFoldDB" id="A0A917JKM4"/>
<evidence type="ECO:0000313" key="4">
    <source>
        <dbReference type="Proteomes" id="UP000597989"/>
    </source>
</evidence>
<evidence type="ECO:0000313" key="3">
    <source>
        <dbReference type="EMBL" id="GGI71242.1"/>
    </source>
</evidence>
<reference evidence="3 4" key="1">
    <citation type="journal article" date="2014" name="Int. J. Syst. Evol. Microbiol.">
        <title>Complete genome sequence of Corynebacterium casei LMG S-19264T (=DSM 44701T), isolated from a smear-ripened cheese.</title>
        <authorList>
            <consortium name="US DOE Joint Genome Institute (JGI-PGF)"/>
            <person name="Walter F."/>
            <person name="Albersmeier A."/>
            <person name="Kalinowski J."/>
            <person name="Ruckert C."/>
        </authorList>
    </citation>
    <scope>NUCLEOTIDE SEQUENCE [LARGE SCALE GENOMIC DNA]</scope>
    <source>
        <strain evidence="3 4">CGMCC 4.7206</strain>
    </source>
</reference>
<comment type="caution">
    <text evidence="3">The sequence shown here is derived from an EMBL/GenBank/DDBJ whole genome shotgun (WGS) entry which is preliminary data.</text>
</comment>
<accession>A0A917JKM4</accession>
<keyword evidence="5" id="KW-1185">Reference proteome</keyword>
<feature type="region of interest" description="Disordered" evidence="1">
    <location>
        <begin position="8"/>
        <end position="31"/>
    </location>
</feature>
<dbReference type="EMBL" id="BMMT01000001">
    <property type="protein sequence ID" value="GGI71242.1"/>
    <property type="molecule type" value="Genomic_DNA"/>
</dbReference>
<evidence type="ECO:0000313" key="2">
    <source>
        <dbReference type="EMBL" id="GAA0538332.1"/>
    </source>
</evidence>
<evidence type="ECO:0008006" key="6">
    <source>
        <dbReference type="Google" id="ProtNLM"/>
    </source>
</evidence>
<sequence>MLVGLAACTGGSSSGTGGTSTGMDSPTSQAGRSGLADFDVCNFFTPEDLAALGVHGPGEPDNTLESEPGCNYRGDVKDVTLYKAPDTTFDAYSRRNFGELRQYEIGGRKAANGVTAGSEGQGICSTFLEAGGGTVVITVTGLMRDSVADPCGEAERAARQVEPRLPE</sequence>
<organism evidence="3 4">
    <name type="scientific">Saccharopolyspora thermophila</name>
    <dbReference type="NCBI Taxonomy" id="89367"/>
    <lineage>
        <taxon>Bacteria</taxon>
        <taxon>Bacillati</taxon>
        <taxon>Actinomycetota</taxon>
        <taxon>Actinomycetes</taxon>
        <taxon>Pseudonocardiales</taxon>
        <taxon>Pseudonocardiaceae</taxon>
        <taxon>Saccharopolyspora</taxon>
    </lineage>
</organism>
<gene>
    <name evidence="2" type="ORF">GCM10009545_46230</name>
    <name evidence="3" type="ORF">GCM10011581_05310</name>
</gene>
<dbReference type="EMBL" id="BAAAHC010000024">
    <property type="protein sequence ID" value="GAA0538332.1"/>
    <property type="molecule type" value="Genomic_DNA"/>
</dbReference>
<evidence type="ECO:0000256" key="1">
    <source>
        <dbReference type="SAM" id="MobiDB-lite"/>
    </source>
</evidence>
<dbReference type="InterPro" id="IPR024520">
    <property type="entry name" value="DUF3558"/>
</dbReference>
<reference evidence="2" key="4">
    <citation type="submission" date="2023-12" db="EMBL/GenBank/DDBJ databases">
        <authorList>
            <person name="Sun Q."/>
            <person name="Inoue M."/>
        </authorList>
    </citation>
    <scope>NUCLEOTIDE SEQUENCE</scope>
    <source>
        <strain evidence="2">JCM 10664</strain>
    </source>
</reference>
<reference evidence="2 5" key="2">
    <citation type="journal article" date="2019" name="Int. J. Syst. Evol. Microbiol.">
        <title>The Global Catalogue of Microorganisms (GCM) 10K type strain sequencing project: providing services to taxonomists for standard genome sequencing and annotation.</title>
        <authorList>
            <consortium name="The Broad Institute Genomics Platform"/>
            <consortium name="The Broad Institute Genome Sequencing Center for Infectious Disease"/>
            <person name="Wu L."/>
            <person name="Ma J."/>
        </authorList>
    </citation>
    <scope>NUCLEOTIDE SEQUENCE [LARGE SCALE GENOMIC DNA]</scope>
    <source>
        <strain evidence="2 5">JCM 10664</strain>
    </source>
</reference>
<evidence type="ECO:0000313" key="5">
    <source>
        <dbReference type="Proteomes" id="UP001500220"/>
    </source>
</evidence>
<proteinExistence type="predicted"/>
<name>A0A917JKM4_9PSEU</name>
<reference evidence="3" key="3">
    <citation type="submission" date="2020-09" db="EMBL/GenBank/DDBJ databases">
        <authorList>
            <person name="Sun Q."/>
            <person name="Zhou Y."/>
        </authorList>
    </citation>
    <scope>NUCLEOTIDE SEQUENCE</scope>
    <source>
        <strain evidence="3">CGMCC 4.7206</strain>
    </source>
</reference>
<dbReference type="Pfam" id="PF12079">
    <property type="entry name" value="DUF3558"/>
    <property type="match status" value="1"/>
</dbReference>
<dbReference type="Proteomes" id="UP000597989">
    <property type="component" value="Unassembled WGS sequence"/>
</dbReference>